<dbReference type="Proteomes" id="UP001634394">
    <property type="component" value="Unassembled WGS sequence"/>
</dbReference>
<keyword evidence="5" id="KW-0500">Molybdenum</keyword>
<organism evidence="11 12">
    <name type="scientific">Sinanodonta woodiana</name>
    <name type="common">Chinese pond mussel</name>
    <name type="synonym">Anodonta woodiana</name>
    <dbReference type="NCBI Taxonomy" id="1069815"/>
    <lineage>
        <taxon>Eukaryota</taxon>
        <taxon>Metazoa</taxon>
        <taxon>Spiralia</taxon>
        <taxon>Lophotrochozoa</taxon>
        <taxon>Mollusca</taxon>
        <taxon>Bivalvia</taxon>
        <taxon>Autobranchia</taxon>
        <taxon>Heteroconchia</taxon>
        <taxon>Palaeoheterodonta</taxon>
        <taxon>Unionida</taxon>
        <taxon>Unionoidea</taxon>
        <taxon>Unionidae</taxon>
        <taxon>Unioninae</taxon>
        <taxon>Sinanodonta</taxon>
    </lineage>
</organism>
<keyword evidence="9" id="KW-0501">Molybdenum cofactor biosynthesis</keyword>
<gene>
    <name evidence="11" type="ORF">ACJMK2_036978</name>
</gene>
<dbReference type="Pfam" id="PF00994">
    <property type="entry name" value="MoCF_biosynth"/>
    <property type="match status" value="1"/>
</dbReference>
<dbReference type="EMBL" id="JBJQND010000006">
    <property type="protein sequence ID" value="KAL3873899.1"/>
    <property type="molecule type" value="Genomic_DNA"/>
</dbReference>
<dbReference type="InterPro" id="IPR036425">
    <property type="entry name" value="MoaB/Mog-like_dom_sf"/>
</dbReference>
<dbReference type="InterPro" id="IPR051920">
    <property type="entry name" value="MPT_Adenylyltrnsfr/MoaC-Rel"/>
</dbReference>
<evidence type="ECO:0000256" key="8">
    <source>
        <dbReference type="ARBA" id="ARBA00022842"/>
    </source>
</evidence>
<evidence type="ECO:0000259" key="10">
    <source>
        <dbReference type="SMART" id="SM00852"/>
    </source>
</evidence>
<evidence type="ECO:0000256" key="5">
    <source>
        <dbReference type="ARBA" id="ARBA00022505"/>
    </source>
</evidence>
<keyword evidence="8" id="KW-0460">Magnesium</keyword>
<evidence type="ECO:0000256" key="6">
    <source>
        <dbReference type="ARBA" id="ARBA00022679"/>
    </source>
</evidence>
<dbReference type="SUPFAM" id="SSF53218">
    <property type="entry name" value="Molybdenum cofactor biosynthesis proteins"/>
    <property type="match status" value="1"/>
</dbReference>
<protein>
    <recommendedName>
        <fullName evidence="4">molybdopterin molybdotransferase</fullName>
        <ecNumber evidence="4">2.10.1.1</ecNumber>
    </recommendedName>
</protein>
<comment type="similarity">
    <text evidence="3">In the N-terminal section; belongs to the MoaB/Mog family.</text>
</comment>
<feature type="domain" description="MoaB/Mog" evidence="10">
    <location>
        <begin position="13"/>
        <end position="159"/>
    </location>
</feature>
<accession>A0ABD3WIW6</accession>
<evidence type="ECO:0000256" key="7">
    <source>
        <dbReference type="ARBA" id="ARBA00022723"/>
    </source>
</evidence>
<dbReference type="NCBIfam" id="TIGR00177">
    <property type="entry name" value="molyb_syn"/>
    <property type="match status" value="1"/>
</dbReference>
<evidence type="ECO:0000313" key="11">
    <source>
        <dbReference type="EMBL" id="KAL3873899.1"/>
    </source>
</evidence>
<dbReference type="PANTHER" id="PTHR43764:SF1">
    <property type="entry name" value="MOLYBDOPTERIN MOLYBDOTRANSFERASE"/>
    <property type="match status" value="1"/>
</dbReference>
<dbReference type="GO" id="GO:0061599">
    <property type="term" value="F:molybdopterin molybdotransferase activity"/>
    <property type="evidence" value="ECO:0007669"/>
    <property type="project" value="UniProtKB-EC"/>
</dbReference>
<comment type="caution">
    <text evidence="11">The sequence shown here is derived from an EMBL/GenBank/DDBJ whole genome shotgun (WGS) entry which is preliminary data.</text>
</comment>
<reference evidence="11 12" key="1">
    <citation type="submission" date="2024-11" db="EMBL/GenBank/DDBJ databases">
        <title>Chromosome-level genome assembly of the freshwater bivalve Anodonta woodiana.</title>
        <authorList>
            <person name="Chen X."/>
        </authorList>
    </citation>
    <scope>NUCLEOTIDE SEQUENCE [LARGE SCALE GENOMIC DNA]</scope>
    <source>
        <strain evidence="11">MN2024</strain>
        <tissue evidence="11">Gills</tissue>
    </source>
</reference>
<dbReference type="EC" id="2.10.1.1" evidence="4"/>
<evidence type="ECO:0000313" key="12">
    <source>
        <dbReference type="Proteomes" id="UP001634394"/>
    </source>
</evidence>
<comment type="pathway">
    <text evidence="2">Cofactor biosynthesis; molybdopterin biosynthesis.</text>
</comment>
<evidence type="ECO:0000256" key="1">
    <source>
        <dbReference type="ARBA" id="ARBA00001946"/>
    </source>
</evidence>
<name>A0ABD3WIW6_SINWO</name>
<evidence type="ECO:0000256" key="2">
    <source>
        <dbReference type="ARBA" id="ARBA00005046"/>
    </source>
</evidence>
<comment type="cofactor">
    <cofactor evidence="1">
        <name>Mg(2+)</name>
        <dbReference type="ChEBI" id="CHEBI:18420"/>
    </cofactor>
</comment>
<keyword evidence="6" id="KW-0808">Transferase</keyword>
<dbReference type="GO" id="GO:0046872">
    <property type="term" value="F:metal ion binding"/>
    <property type="evidence" value="ECO:0007669"/>
    <property type="project" value="UniProtKB-KW"/>
</dbReference>
<evidence type="ECO:0000256" key="9">
    <source>
        <dbReference type="ARBA" id="ARBA00023150"/>
    </source>
</evidence>
<dbReference type="Gene3D" id="3.40.980.10">
    <property type="entry name" value="MoaB/Mog-like domain"/>
    <property type="match status" value="1"/>
</dbReference>
<dbReference type="SMART" id="SM00852">
    <property type="entry name" value="MoCF_biosynth"/>
    <property type="match status" value="1"/>
</dbReference>
<dbReference type="GO" id="GO:0006777">
    <property type="term" value="P:Mo-molybdopterin cofactor biosynthetic process"/>
    <property type="evidence" value="ECO:0007669"/>
    <property type="project" value="UniProtKB-KW"/>
</dbReference>
<keyword evidence="7" id="KW-0479">Metal-binding</keyword>
<dbReference type="AlphaFoldDB" id="A0ABD3WIW6"/>
<dbReference type="CDD" id="cd00886">
    <property type="entry name" value="MogA_MoaB"/>
    <property type="match status" value="1"/>
</dbReference>
<proteinExistence type="inferred from homology"/>
<dbReference type="InterPro" id="IPR001453">
    <property type="entry name" value="MoaB/Mog_dom"/>
</dbReference>
<dbReference type="PANTHER" id="PTHR43764">
    <property type="entry name" value="MOLYBDENUM COFACTOR BIOSYNTHESIS"/>
    <property type="match status" value="1"/>
</dbReference>
<dbReference type="FunFam" id="3.40.980.10:FF:000002">
    <property type="entry name" value="Molybdopterin molybdenumtransferase"/>
    <property type="match status" value="1"/>
</dbReference>
<keyword evidence="12" id="KW-1185">Reference proteome</keyword>
<evidence type="ECO:0000256" key="4">
    <source>
        <dbReference type="ARBA" id="ARBA00013269"/>
    </source>
</evidence>
<sequence length="929" mass="104716">MASKGDSEQIRVGILTVSDSCYQGSAEDTSGPNLQKLTELLINNGVVAETARVPDDKEHIEKQLIEWCDKEIVQLIFTTGGTGFAPRDVTPEATKSVVEKEAPGMALAMLKSSLEVTPLAMLSRLVCGIRKKTLIINLPGSKKGAEECFRFVLPAIPHAIDLITDRKSQVKSTHSIMQMPQEEIHHEEICVDEQHLFHLSRRKRRLSNAQREEQQDCEMCVGESHISESLSQENLEVSFTELQMYRNKFEQRFCEKKDSVITKPSENNLKVRKIGDKHHEITHKQNIVDKLTSPKVQLETLSSLLKQTSHLKLKADASFQSSRLKSQGNISSDVIENEGMIQGSTNKQTVLKMSEEGKVLLNKNKLVTPAEAKKVNIGANLARCCEASISDEEDIALVADETNIRPDKIIHISDKLSTSTERGKDISRVNEIIILPSDIDSDKDNNADFDLEDAPLNLEPEINNIILTSDKNDHSSSSLLQQIINSGSSVTSNKIVQVDSSEVHSRKSVKQGKERLGVKEIMEHARQTIVFQVRKEEEINSGKENDSVESIVPLPDISDNVMSLVCTTEGQSLLKPRIQKTLEEGGEVSEVQVGNELKQFLRNHHDLRGIYLHKGKRHVKHKLANLKRQKEAVDTRRWNRGTLVNDRNRFDDMFELTDAGRKQLERVEHRMARDEYIVNWYVWCPGYGNCLRACGGYGKCVQGCKGRAHKQDRHNCKLMVNLKMFLSDVSKWRVHITGQHIPIDSPYTWIPPHDGQRLDEDIRDVILSYPEIKTNSSKISDMINIKPRGPCSLVPSRRQINRLRSNYKRKNKKSEDQQAVMEIILNSNEMHVGSEVTITGSTDATIQNQQELTLSKKNEIIIYKDSTNQYQRQGCEPNKHIIIFNQGPSKSLDQMPTKRGICFGGDDKIPKTVISKAAVSTLGSLGTYK</sequence>
<evidence type="ECO:0000256" key="3">
    <source>
        <dbReference type="ARBA" id="ARBA00007589"/>
    </source>
</evidence>